<dbReference type="SMART" id="SM01343">
    <property type="entry name" value="FATC"/>
    <property type="match status" value="1"/>
</dbReference>
<comment type="caution">
    <text evidence="2">The sequence shown here is derived from an EMBL/GenBank/DDBJ whole genome shotgun (WGS) entry which is preliminary data.</text>
</comment>
<dbReference type="Pfam" id="PF02260">
    <property type="entry name" value="FATC"/>
    <property type="match status" value="1"/>
</dbReference>
<sequence length="666" mass="70170">MATAESAGGYGGYGGGFGGASERAARDEWLQWRRKRLSQQLAVLPRGAPLGEYEPLVALHVAMLRHMQPHGSRAEQLELLVSAGQRARADGHQAGAHALLRRAAELASAIGGSGSAVGAPLASQAPYASCSQQLESEGEGSVQGATTQSALRWLPATWAGRWEHALLLWDAGSDGRTDALLVAKRLRDELQAAMDAAAGVGGLSSAPKASGAAAAGGTGGRPLSSRHATLHVQLLATLGGWMDALRCEGLGAVQKELDTAVYLCDELGVPDESGAVADALLGLGSFHERQFGALQRQADSSTFAKLVSVHARTRVELRRVRNELLTLTDTATKAIAHRRNKLENHARELRFALDALEKDSLATVDRRSEHLLGAMENYLLCLRRAPEGSSASRAAATAVCRLWMRNREVQPLSEKVLAFFGAHGQGAAPALSRPFLPLAFQLCARLSTAADAADAIDPLSCEESFSQPSQAYDLLDEGSYAAPSTAGDVGVAEAEKPNDVLAAAAFQRALRTMLLQLSEHDVDRVIIHQLIVAAEPAGAAAGTHDVGASQQAAASLLQKLRERRPAEGEACTAAILTLLEAFVDEPMRGWAAASEGAAVPWAHDMAAARAARLDAEVAVLHAQRRLGGKQGAAAPLSVESRVRQLISLATKEGTLAAQPIGWQPWL</sequence>
<evidence type="ECO:0000259" key="1">
    <source>
        <dbReference type="PROSITE" id="PS51190"/>
    </source>
</evidence>
<proteinExistence type="predicted"/>
<evidence type="ECO:0000313" key="3">
    <source>
        <dbReference type="Proteomes" id="UP000037460"/>
    </source>
</evidence>
<dbReference type="Proteomes" id="UP000037460">
    <property type="component" value="Unassembled WGS sequence"/>
</dbReference>
<dbReference type="AlphaFoldDB" id="A0A0M0K4K9"/>
<evidence type="ECO:0000313" key="2">
    <source>
        <dbReference type="EMBL" id="KOO33313.1"/>
    </source>
</evidence>
<feature type="domain" description="FATC" evidence="1">
    <location>
        <begin position="634"/>
        <end position="666"/>
    </location>
</feature>
<gene>
    <name evidence="2" type="ORF">Ctob_005195</name>
</gene>
<name>A0A0M0K4K9_9EUKA</name>
<organism evidence="2 3">
    <name type="scientific">Chrysochromulina tobinii</name>
    <dbReference type="NCBI Taxonomy" id="1460289"/>
    <lineage>
        <taxon>Eukaryota</taxon>
        <taxon>Haptista</taxon>
        <taxon>Haptophyta</taxon>
        <taxon>Prymnesiophyceae</taxon>
        <taxon>Prymnesiales</taxon>
        <taxon>Chrysochromulinaceae</taxon>
        <taxon>Chrysochromulina</taxon>
    </lineage>
</organism>
<dbReference type="EMBL" id="JWZX01001549">
    <property type="protein sequence ID" value="KOO33313.1"/>
    <property type="molecule type" value="Genomic_DNA"/>
</dbReference>
<dbReference type="InterPro" id="IPR003152">
    <property type="entry name" value="FATC_dom"/>
</dbReference>
<reference evidence="3" key="1">
    <citation type="journal article" date="2015" name="PLoS Genet.">
        <title>Genome Sequence and Transcriptome Analyses of Chrysochromulina tobin: Metabolic Tools for Enhanced Algal Fitness in the Prominent Order Prymnesiales (Haptophyceae).</title>
        <authorList>
            <person name="Hovde B.T."/>
            <person name="Deodato C.R."/>
            <person name="Hunsperger H.M."/>
            <person name="Ryken S.A."/>
            <person name="Yost W."/>
            <person name="Jha R.K."/>
            <person name="Patterson J."/>
            <person name="Monnat R.J. Jr."/>
            <person name="Barlow S.B."/>
            <person name="Starkenburg S.R."/>
            <person name="Cattolico R.A."/>
        </authorList>
    </citation>
    <scope>NUCLEOTIDE SEQUENCE</scope>
    <source>
        <strain evidence="3">CCMP291</strain>
    </source>
</reference>
<protein>
    <recommendedName>
        <fullName evidence="1">FATC domain-containing protein</fullName>
    </recommendedName>
</protein>
<keyword evidence="3" id="KW-1185">Reference proteome</keyword>
<dbReference type="PROSITE" id="PS51190">
    <property type="entry name" value="FATC"/>
    <property type="match status" value="1"/>
</dbReference>
<accession>A0A0M0K4K9</accession>